<dbReference type="Proteomes" id="UP000321429">
    <property type="component" value="Unassembled WGS sequence"/>
</dbReference>
<dbReference type="Pfam" id="PF12802">
    <property type="entry name" value="MarR_2"/>
    <property type="match status" value="1"/>
</dbReference>
<dbReference type="Proteomes" id="UP000051139">
    <property type="component" value="Unassembled WGS sequence"/>
</dbReference>
<dbReference type="PATRIC" id="fig|348151.3.peg.1421"/>
<comment type="caution">
    <text evidence="6">The sequence shown here is derived from an EMBL/GenBank/DDBJ whole genome shotgun (WGS) entry which is preliminary data.</text>
</comment>
<dbReference type="InterPro" id="IPR052067">
    <property type="entry name" value="Metal_resp_HTH_trans_reg"/>
</dbReference>
<dbReference type="GO" id="GO:0003677">
    <property type="term" value="F:DNA binding"/>
    <property type="evidence" value="ECO:0007669"/>
    <property type="project" value="UniProtKB-KW"/>
</dbReference>
<dbReference type="CDD" id="cd00090">
    <property type="entry name" value="HTH_ARSR"/>
    <property type="match status" value="1"/>
</dbReference>
<name>A0A0R2L434_9LACO</name>
<dbReference type="EMBL" id="JQCB01000004">
    <property type="protein sequence ID" value="KRN96414.1"/>
    <property type="molecule type" value="Genomic_DNA"/>
</dbReference>
<proteinExistence type="predicted"/>
<evidence type="ECO:0000256" key="2">
    <source>
        <dbReference type="ARBA" id="ARBA00023125"/>
    </source>
</evidence>
<sequence>MAKVTTEIVARQLKQTLQHVRRNDNTLLNAQTAPHIGAQQLSLTQLQILHLIATNTLPVTNSLIATTFNISKPAVTKAIHKLADAKLITSIVSEDDHRITTFALTETGHTIANEFNDTNATIEQTYAELAAPFGKSDRKVILKFLTALDAAIDAGKPF</sequence>
<dbReference type="RefSeq" id="WP_057809649.1">
    <property type="nucleotide sequence ID" value="NZ_BJUD01000065.1"/>
</dbReference>
<dbReference type="InterPro" id="IPR036390">
    <property type="entry name" value="WH_DNA-bd_sf"/>
</dbReference>
<keyword evidence="3" id="KW-0804">Transcription</keyword>
<dbReference type="AlphaFoldDB" id="A0A0R2L434"/>
<protein>
    <recommendedName>
        <fullName evidence="4">HTH marR-type domain-containing protein</fullName>
    </recommendedName>
</protein>
<keyword evidence="1" id="KW-0805">Transcription regulation</keyword>
<organism evidence="6 7">
    <name type="scientific">Furfurilactobacillus siliginis</name>
    <dbReference type="NCBI Taxonomy" id="348151"/>
    <lineage>
        <taxon>Bacteria</taxon>
        <taxon>Bacillati</taxon>
        <taxon>Bacillota</taxon>
        <taxon>Bacilli</taxon>
        <taxon>Lactobacillales</taxon>
        <taxon>Lactobacillaceae</taxon>
        <taxon>Furfurilactobacillus</taxon>
    </lineage>
</organism>
<keyword evidence="2" id="KW-0238">DNA-binding</keyword>
<evidence type="ECO:0000313" key="7">
    <source>
        <dbReference type="Proteomes" id="UP000051139"/>
    </source>
</evidence>
<evidence type="ECO:0000256" key="1">
    <source>
        <dbReference type="ARBA" id="ARBA00023015"/>
    </source>
</evidence>
<dbReference type="PANTHER" id="PTHR35790">
    <property type="entry name" value="HTH-TYPE TRANSCRIPTIONAL REGULATOR PCHR"/>
    <property type="match status" value="1"/>
</dbReference>
<dbReference type="Gene3D" id="1.10.10.10">
    <property type="entry name" value="Winged helix-like DNA-binding domain superfamily/Winged helix DNA-binding domain"/>
    <property type="match status" value="1"/>
</dbReference>
<dbReference type="InterPro" id="IPR000835">
    <property type="entry name" value="HTH_MarR-typ"/>
</dbReference>
<evidence type="ECO:0000259" key="4">
    <source>
        <dbReference type="PROSITE" id="PS50995"/>
    </source>
</evidence>
<dbReference type="PANTHER" id="PTHR35790:SF4">
    <property type="entry name" value="HTH-TYPE TRANSCRIPTIONAL REGULATOR PCHR"/>
    <property type="match status" value="1"/>
</dbReference>
<gene>
    <name evidence="6" type="ORF">IV55_GL001382</name>
    <name evidence="5" type="ORF">LSI01_18340</name>
</gene>
<keyword evidence="7" id="KW-1185">Reference proteome</keyword>
<evidence type="ECO:0000256" key="3">
    <source>
        <dbReference type="ARBA" id="ARBA00023163"/>
    </source>
</evidence>
<evidence type="ECO:0000313" key="8">
    <source>
        <dbReference type="Proteomes" id="UP000321429"/>
    </source>
</evidence>
<accession>A0A0R2L434</accession>
<evidence type="ECO:0000313" key="5">
    <source>
        <dbReference type="EMBL" id="GEK29523.1"/>
    </source>
</evidence>
<evidence type="ECO:0000313" key="6">
    <source>
        <dbReference type="EMBL" id="KRN96414.1"/>
    </source>
</evidence>
<dbReference type="GO" id="GO:0003700">
    <property type="term" value="F:DNA-binding transcription factor activity"/>
    <property type="evidence" value="ECO:0007669"/>
    <property type="project" value="InterPro"/>
</dbReference>
<reference evidence="5 8" key="2">
    <citation type="submission" date="2019-07" db="EMBL/GenBank/DDBJ databases">
        <title>Whole genome shotgun sequence of Lactobacillus siliginis NBRC 101315.</title>
        <authorList>
            <person name="Hosoyama A."/>
            <person name="Uohara A."/>
            <person name="Ohji S."/>
            <person name="Ichikawa N."/>
        </authorList>
    </citation>
    <scope>NUCLEOTIDE SEQUENCE [LARGE SCALE GENOMIC DNA]</scope>
    <source>
        <strain evidence="5 8">NBRC 101315</strain>
    </source>
</reference>
<dbReference type="OrthoDB" id="5358347at2"/>
<reference evidence="6 7" key="1">
    <citation type="journal article" date="2015" name="Genome Announc.">
        <title>Expanding the biotechnology potential of lactobacilli through comparative genomics of 213 strains and associated genera.</title>
        <authorList>
            <person name="Sun Z."/>
            <person name="Harris H.M."/>
            <person name="McCann A."/>
            <person name="Guo C."/>
            <person name="Argimon S."/>
            <person name="Zhang W."/>
            <person name="Yang X."/>
            <person name="Jeffery I.B."/>
            <person name="Cooney J.C."/>
            <person name="Kagawa T.F."/>
            <person name="Liu W."/>
            <person name="Song Y."/>
            <person name="Salvetti E."/>
            <person name="Wrobel A."/>
            <person name="Rasinkangas P."/>
            <person name="Parkhill J."/>
            <person name="Rea M.C."/>
            <person name="O'Sullivan O."/>
            <person name="Ritari J."/>
            <person name="Douillard F.P."/>
            <person name="Paul Ross R."/>
            <person name="Yang R."/>
            <person name="Briner A.E."/>
            <person name="Felis G.E."/>
            <person name="de Vos W.M."/>
            <person name="Barrangou R."/>
            <person name="Klaenhammer T.R."/>
            <person name="Caufield P.W."/>
            <person name="Cui Y."/>
            <person name="Zhang H."/>
            <person name="O'Toole P.W."/>
        </authorList>
    </citation>
    <scope>NUCLEOTIDE SEQUENCE [LARGE SCALE GENOMIC DNA]</scope>
    <source>
        <strain evidence="6 7">DSM 22696</strain>
    </source>
</reference>
<dbReference type="STRING" id="348151.IV55_GL001382"/>
<feature type="domain" description="HTH marR-type" evidence="4">
    <location>
        <begin position="10"/>
        <end position="150"/>
    </location>
</feature>
<dbReference type="InterPro" id="IPR036388">
    <property type="entry name" value="WH-like_DNA-bd_sf"/>
</dbReference>
<dbReference type="SMART" id="SM00347">
    <property type="entry name" value="HTH_MARR"/>
    <property type="match status" value="1"/>
</dbReference>
<dbReference type="InterPro" id="IPR011991">
    <property type="entry name" value="ArsR-like_HTH"/>
</dbReference>
<dbReference type="PROSITE" id="PS50995">
    <property type="entry name" value="HTH_MARR_2"/>
    <property type="match status" value="1"/>
</dbReference>
<dbReference type="SUPFAM" id="SSF46785">
    <property type="entry name" value="Winged helix' DNA-binding domain"/>
    <property type="match status" value="1"/>
</dbReference>
<dbReference type="EMBL" id="BJUD01000065">
    <property type="protein sequence ID" value="GEK29523.1"/>
    <property type="molecule type" value="Genomic_DNA"/>
</dbReference>